<sequence>MADVTWNTQDNDGWQADFSALRVLDTFNISTDGNDRDANSTTLSPLDVGNRTWLRSPVTFAWVLPGLLDQARLITATERLIRTFPALTGRLDISATPLKIVTQGGSFPLSFAEWAVTSQCFEATNHWQGIYDSNQPYTTDAAWVDGLKVQDAILGKAPLFTLRVTSLADNTTLLAAAFLHVLSDGKHMQRVISALSTSYRTQSADHLGRPVSRTLWPWHVQQQVPDLFTMEQKHRFGQETARDALLHSQDGLTAGPARVNDDAVHEFVTLVCKPRSPQSEDRHWNAVLTVRLAQADLIALKRTLQGGAALQGVPFSTNDICMALGWLMVCDAQSLPRPAQGVAGSTRYIATMYNLAIKGLESLDPPGYLGNTAKSIMLSCKSDGSIEKELDNPDSMLAALALTVKAVRKQILEWRQPQVVVDAITGLADLLPSAAYTSFVEQSAEHPRDGGFPTWVGANDPPVNFGSGPALCQTGHMPIQNILPGAIVKLLGGDTGIRLPVRSKAALQRLVDSPVLTVLAPNSGLLEGILKGR</sequence>
<dbReference type="InterPro" id="IPR023213">
    <property type="entry name" value="CAT-like_dom_sf"/>
</dbReference>
<proteinExistence type="predicted"/>
<dbReference type="AlphaFoldDB" id="A0AAW1P4C2"/>
<reference evidence="1 2" key="1">
    <citation type="journal article" date="2024" name="Nat. Commun.">
        <title>Phylogenomics reveals the evolutionary origins of lichenization in chlorophyte algae.</title>
        <authorList>
            <person name="Puginier C."/>
            <person name="Libourel C."/>
            <person name="Otte J."/>
            <person name="Skaloud P."/>
            <person name="Haon M."/>
            <person name="Grisel S."/>
            <person name="Petersen M."/>
            <person name="Berrin J.G."/>
            <person name="Delaux P.M."/>
            <person name="Dal Grande F."/>
            <person name="Keller J."/>
        </authorList>
    </citation>
    <scope>NUCLEOTIDE SEQUENCE [LARGE SCALE GENOMIC DNA]</scope>
    <source>
        <strain evidence="1 2">SAG 2036</strain>
    </source>
</reference>
<gene>
    <name evidence="1" type="ORF">WJX73_008001</name>
</gene>
<evidence type="ECO:0000313" key="2">
    <source>
        <dbReference type="Proteomes" id="UP001465755"/>
    </source>
</evidence>
<protein>
    <submittedName>
        <fullName evidence="1">Uncharacterized protein</fullName>
    </submittedName>
</protein>
<accession>A0AAW1P4C2</accession>
<dbReference type="EMBL" id="JALJOQ010000056">
    <property type="protein sequence ID" value="KAK9803786.1"/>
    <property type="molecule type" value="Genomic_DNA"/>
</dbReference>
<organism evidence="1 2">
    <name type="scientific">Symbiochloris irregularis</name>
    <dbReference type="NCBI Taxonomy" id="706552"/>
    <lineage>
        <taxon>Eukaryota</taxon>
        <taxon>Viridiplantae</taxon>
        <taxon>Chlorophyta</taxon>
        <taxon>core chlorophytes</taxon>
        <taxon>Trebouxiophyceae</taxon>
        <taxon>Trebouxiales</taxon>
        <taxon>Trebouxiaceae</taxon>
        <taxon>Symbiochloris</taxon>
    </lineage>
</organism>
<dbReference type="SUPFAM" id="SSF52777">
    <property type="entry name" value="CoA-dependent acyltransferases"/>
    <property type="match status" value="1"/>
</dbReference>
<dbReference type="Gene3D" id="3.30.559.10">
    <property type="entry name" value="Chloramphenicol acetyltransferase-like domain"/>
    <property type="match status" value="2"/>
</dbReference>
<comment type="caution">
    <text evidence="1">The sequence shown here is derived from an EMBL/GenBank/DDBJ whole genome shotgun (WGS) entry which is preliminary data.</text>
</comment>
<name>A0AAW1P4C2_9CHLO</name>
<dbReference type="Proteomes" id="UP001465755">
    <property type="component" value="Unassembled WGS sequence"/>
</dbReference>
<keyword evidence="2" id="KW-1185">Reference proteome</keyword>
<evidence type="ECO:0000313" key="1">
    <source>
        <dbReference type="EMBL" id="KAK9803786.1"/>
    </source>
</evidence>